<evidence type="ECO:0000313" key="9">
    <source>
        <dbReference type="EMBL" id="KAJ2756844.1"/>
    </source>
</evidence>
<dbReference type="PANTHER" id="PTHR12225:SF0">
    <property type="entry name" value="PROTEASOMAL UBIQUITIN RECEPTOR ADRM1"/>
    <property type="match status" value="1"/>
</dbReference>
<evidence type="ECO:0000256" key="2">
    <source>
        <dbReference type="ARBA" id="ARBA00004496"/>
    </source>
</evidence>
<evidence type="ECO:0000256" key="1">
    <source>
        <dbReference type="ARBA" id="ARBA00004123"/>
    </source>
</evidence>
<gene>
    <name evidence="9" type="ORF">GGI19_000499</name>
</gene>
<evidence type="ECO:0000313" key="10">
    <source>
        <dbReference type="Proteomes" id="UP001140011"/>
    </source>
</evidence>
<dbReference type="PROSITE" id="PS51917">
    <property type="entry name" value="PRU"/>
    <property type="match status" value="1"/>
</dbReference>
<dbReference type="InterPro" id="IPR038108">
    <property type="entry name" value="RPN13_DEUBAD_sf"/>
</dbReference>
<proteinExistence type="predicted"/>
<feature type="domain" description="DEUBAD" evidence="7">
    <location>
        <begin position="212"/>
        <end position="318"/>
    </location>
</feature>
<dbReference type="PANTHER" id="PTHR12225">
    <property type="entry name" value="ADHESION REGULATING MOLECULE 1 110 KDA CELL MEMBRANE GLYCOPROTEIN"/>
    <property type="match status" value="1"/>
</dbReference>
<dbReference type="PROSITE" id="PS51916">
    <property type="entry name" value="DEUBAD"/>
    <property type="match status" value="1"/>
</dbReference>
<dbReference type="InterPro" id="IPR044868">
    <property type="entry name" value="Rpn13/ADRM1_Pru"/>
</dbReference>
<dbReference type="AlphaFoldDB" id="A0A9W8GZY8"/>
<evidence type="ECO:0000256" key="5">
    <source>
        <dbReference type="ARBA" id="ARBA00023242"/>
    </source>
</evidence>
<dbReference type="EMBL" id="JANBUH010000014">
    <property type="protein sequence ID" value="KAJ2756844.1"/>
    <property type="molecule type" value="Genomic_DNA"/>
</dbReference>
<dbReference type="InterPro" id="IPR032368">
    <property type="entry name" value="RPN13_DEUBAD"/>
</dbReference>
<dbReference type="InterPro" id="IPR003903">
    <property type="entry name" value="UIM_dom"/>
</dbReference>
<dbReference type="GO" id="GO:0005737">
    <property type="term" value="C:cytoplasm"/>
    <property type="evidence" value="ECO:0007669"/>
    <property type="project" value="UniProtKB-SubCell"/>
</dbReference>
<sequence length="336" mass="36871">MSAHSHSADGTLSFKAGRLYRDGETNWVRPDLRKGECQMTFIGSGAVRLRWVEDKSTQTSDESIRPAQEEFVFFLGDAVAEKVAQSEGRVYVIKSKSTSTRLFFWLQDEDTGRDYQIEDAINAHLVADADRDTDDSEDEDDEELREAMALSRRTGEQLAVVRETPDLRAPILPTAQVGGNRGGNDIVMSPNDGGMDQLRQILSSFRVPEVTRGKSRLALQLGDVLTPEHLSSVLADPSVRRALLPTLPENIPRSSARDLENIVRSPQFQQALAALSYLLEDGQIAAVVGQLGLDPHASTSVAAFLEAVGKQVAQEKSSGSNNNKNNDDDEDATMQE</sequence>
<evidence type="ECO:0000259" key="8">
    <source>
        <dbReference type="PROSITE" id="PS51917"/>
    </source>
</evidence>
<evidence type="ECO:0000256" key="4">
    <source>
        <dbReference type="ARBA" id="ARBA00022942"/>
    </source>
</evidence>
<name>A0A9W8GZY8_9FUNG</name>
<dbReference type="OrthoDB" id="340431at2759"/>
<accession>A0A9W8GZY8</accession>
<comment type="subcellular location">
    <subcellularLocation>
        <location evidence="2">Cytoplasm</location>
    </subcellularLocation>
    <subcellularLocation>
        <location evidence="1">Nucleus</location>
    </subcellularLocation>
</comment>
<dbReference type="InterPro" id="IPR038633">
    <property type="entry name" value="Rpn13/ADRM1_Pru_sf"/>
</dbReference>
<organism evidence="9 10">
    <name type="scientific">Coemansia pectinata</name>
    <dbReference type="NCBI Taxonomy" id="1052879"/>
    <lineage>
        <taxon>Eukaryota</taxon>
        <taxon>Fungi</taxon>
        <taxon>Fungi incertae sedis</taxon>
        <taxon>Zoopagomycota</taxon>
        <taxon>Kickxellomycotina</taxon>
        <taxon>Kickxellomycetes</taxon>
        <taxon>Kickxellales</taxon>
        <taxon>Kickxellaceae</taxon>
        <taxon>Coemansia</taxon>
    </lineage>
</organism>
<reference evidence="9" key="1">
    <citation type="submission" date="2022-07" db="EMBL/GenBank/DDBJ databases">
        <title>Phylogenomic reconstructions and comparative analyses of Kickxellomycotina fungi.</title>
        <authorList>
            <person name="Reynolds N.K."/>
            <person name="Stajich J.E."/>
            <person name="Barry K."/>
            <person name="Grigoriev I.V."/>
            <person name="Crous P."/>
            <person name="Smith M.E."/>
        </authorList>
    </citation>
    <scope>NUCLEOTIDE SEQUENCE</scope>
    <source>
        <strain evidence="9">BCRC 34297</strain>
    </source>
</reference>
<dbReference type="PROSITE" id="PS50330">
    <property type="entry name" value="UIM"/>
    <property type="match status" value="1"/>
</dbReference>
<dbReference type="Gene3D" id="2.30.29.70">
    <property type="entry name" value="Proteasomal ubiquitin receptor Rpn13/ADRM1"/>
    <property type="match status" value="1"/>
</dbReference>
<keyword evidence="10" id="KW-1185">Reference proteome</keyword>
<feature type="domain" description="Pru" evidence="8">
    <location>
        <begin position="6"/>
        <end position="128"/>
    </location>
</feature>
<dbReference type="Pfam" id="PF16550">
    <property type="entry name" value="RPN13_C"/>
    <property type="match status" value="1"/>
</dbReference>
<dbReference type="GO" id="GO:0070628">
    <property type="term" value="F:proteasome binding"/>
    <property type="evidence" value="ECO:0007669"/>
    <property type="project" value="TreeGrafter"/>
</dbReference>
<evidence type="ECO:0000259" key="7">
    <source>
        <dbReference type="PROSITE" id="PS51916"/>
    </source>
</evidence>
<feature type="region of interest" description="Disordered" evidence="6">
    <location>
        <begin position="312"/>
        <end position="336"/>
    </location>
</feature>
<dbReference type="Gene3D" id="1.10.2020.20">
    <property type="match status" value="1"/>
</dbReference>
<evidence type="ECO:0000256" key="6">
    <source>
        <dbReference type="SAM" id="MobiDB-lite"/>
    </source>
</evidence>
<dbReference type="GO" id="GO:0008541">
    <property type="term" value="C:proteasome regulatory particle, lid subcomplex"/>
    <property type="evidence" value="ECO:0007669"/>
    <property type="project" value="TreeGrafter"/>
</dbReference>
<dbReference type="GO" id="GO:0005634">
    <property type="term" value="C:nucleus"/>
    <property type="evidence" value="ECO:0007669"/>
    <property type="project" value="UniProtKB-SubCell"/>
</dbReference>
<feature type="compositionally biased region" description="Acidic residues" evidence="6">
    <location>
        <begin position="327"/>
        <end position="336"/>
    </location>
</feature>
<dbReference type="Pfam" id="PF04683">
    <property type="entry name" value="Rpn13_ADRM1_Pru"/>
    <property type="match status" value="1"/>
</dbReference>
<comment type="caution">
    <text evidence="9">The sequence shown here is derived from an EMBL/GenBank/DDBJ whole genome shotgun (WGS) entry which is preliminary data.</text>
</comment>
<dbReference type="GO" id="GO:0061133">
    <property type="term" value="F:endopeptidase activator activity"/>
    <property type="evidence" value="ECO:0007669"/>
    <property type="project" value="TreeGrafter"/>
</dbReference>
<keyword evidence="3" id="KW-0963">Cytoplasm</keyword>
<dbReference type="InterPro" id="IPR006773">
    <property type="entry name" value="Rpn13/ADRM1"/>
</dbReference>
<dbReference type="InterPro" id="IPR044867">
    <property type="entry name" value="DEUBAD_dom"/>
</dbReference>
<keyword evidence="4" id="KW-0647">Proteasome</keyword>
<dbReference type="Proteomes" id="UP001140011">
    <property type="component" value="Unassembled WGS sequence"/>
</dbReference>
<evidence type="ECO:0000256" key="3">
    <source>
        <dbReference type="ARBA" id="ARBA00022490"/>
    </source>
</evidence>
<keyword evidence="5" id="KW-0539">Nucleus</keyword>
<protein>
    <submittedName>
        <fullName evidence="9">Uncharacterized protein</fullName>
    </submittedName>
</protein>